<accession>A0ABS3AW25</accession>
<comment type="caution">
    <text evidence="2">The sequence shown here is derived from an EMBL/GenBank/DDBJ whole genome shotgun (WGS) entry which is preliminary data.</text>
</comment>
<dbReference type="Proteomes" id="UP000717534">
    <property type="component" value="Unassembled WGS sequence"/>
</dbReference>
<evidence type="ECO:0000256" key="1">
    <source>
        <dbReference type="SAM" id="Phobius"/>
    </source>
</evidence>
<evidence type="ECO:0000313" key="2">
    <source>
        <dbReference type="EMBL" id="MBN4068201.1"/>
    </source>
</evidence>
<name>A0ABS3AW25_9BACT</name>
<keyword evidence="1" id="KW-1133">Transmembrane helix</keyword>
<protein>
    <recommendedName>
        <fullName evidence="4">TRASH domain-containing protein</fullName>
    </recommendedName>
</protein>
<sequence length="95" mass="10783">MHPIKLVVIAILLYLGYRLLISDWRKKRNKNADDSASDTTADGAVEDVLVEDPICHKLVPKQQAVRLKSKDTDTIVYFCSEKCCNLFISKEGEEK</sequence>
<feature type="transmembrane region" description="Helical" evidence="1">
    <location>
        <begin position="6"/>
        <end position="21"/>
    </location>
</feature>
<keyword evidence="3" id="KW-1185">Reference proteome</keyword>
<keyword evidence="1" id="KW-0812">Transmembrane</keyword>
<proteinExistence type="predicted"/>
<dbReference type="EMBL" id="JAFITO010000007">
    <property type="protein sequence ID" value="MBN4068201.1"/>
    <property type="molecule type" value="Genomic_DNA"/>
</dbReference>
<keyword evidence="1" id="KW-0472">Membrane</keyword>
<reference evidence="2 3" key="1">
    <citation type="submission" date="2021-02" db="EMBL/GenBank/DDBJ databases">
        <title>Activity-based single-cell genomes from oceanic crustal fluid captures similar information to metagenomic and metatranscriptomic surveys with orders of magnitude less sampling.</title>
        <authorList>
            <person name="D'Angelo T.S."/>
            <person name="Orcutt B.N."/>
        </authorList>
    </citation>
    <scope>NUCLEOTIDE SEQUENCE [LARGE SCALE GENOMIC DNA]</scope>
    <source>
        <strain evidence="2">AH-315-G02</strain>
    </source>
</reference>
<gene>
    <name evidence="2" type="ORF">JYU06_01570</name>
</gene>
<organism evidence="2 3">
    <name type="scientific">Desulfotalea psychrophila</name>
    <dbReference type="NCBI Taxonomy" id="84980"/>
    <lineage>
        <taxon>Bacteria</taxon>
        <taxon>Pseudomonadati</taxon>
        <taxon>Thermodesulfobacteriota</taxon>
        <taxon>Desulfobulbia</taxon>
        <taxon>Desulfobulbales</taxon>
        <taxon>Desulfocapsaceae</taxon>
        <taxon>Desulfotalea</taxon>
    </lineage>
</organism>
<evidence type="ECO:0008006" key="4">
    <source>
        <dbReference type="Google" id="ProtNLM"/>
    </source>
</evidence>
<evidence type="ECO:0000313" key="3">
    <source>
        <dbReference type="Proteomes" id="UP000717534"/>
    </source>
</evidence>